<sequence length="497" mass="52634">MRVKFRHILGIVGLATASSAAAAAPDAATLATVDTIFAEWQQSAHVPGLVYGIVADGKLIAVRGLGVQDIDSKTPVGPDSLFRIASMSKAFTALAILQLRDAGKLSLDAPAETYVPELKGWTYPTKDSPRITVRNLLTHSAGFVEDNPWGDRQQVMPEATFTAFLDAGVPFARAPGLGMEYSNLGFATLGRIISNVSGMRYQDYIRRTIMAPLGMRATGYDVFASLKARRSIGYRWQDGAWLREPDMKDGAFGAMGGVETSATDYAKWVAYLLAAWPARDDADAGPVKRATVREIVTGANFAGAVPRNPAIGGAPCRQARAYGMGWFVTDDCDLGRVVAHSGGYPGYGSYVMLLPDKGVGLFAFSSKTYGGATLPVFQAALALQKAGALTDRAIPVSAGLAGAYDAARAVWRSGEIGAAPLADNVLLDHDVAAWRAMIAGVRGVVGECAMREPVVPISAMEGRFSWTCATGQVSGRVQRAPTPALSIQALEFAPVRP</sequence>
<dbReference type="RefSeq" id="WP_380817167.1">
    <property type="nucleotide sequence ID" value="NZ_JANQBK010000001.1"/>
</dbReference>
<protein>
    <submittedName>
        <fullName evidence="3">Serine hydrolase domain-containing protein</fullName>
        <ecNumber evidence="3">3.-.-.-</ecNumber>
    </submittedName>
</protein>
<comment type="caution">
    <text evidence="3">The sequence shown here is derived from an EMBL/GenBank/DDBJ whole genome shotgun (WGS) entry which is preliminary data.</text>
</comment>
<reference evidence="4" key="1">
    <citation type="journal article" date="2019" name="Int. J. Syst. Evol. Microbiol.">
        <title>The Global Catalogue of Microorganisms (GCM) 10K type strain sequencing project: providing services to taxonomists for standard genome sequencing and annotation.</title>
        <authorList>
            <consortium name="The Broad Institute Genomics Platform"/>
            <consortium name="The Broad Institute Genome Sequencing Center for Infectious Disease"/>
            <person name="Wu L."/>
            <person name="Ma J."/>
        </authorList>
    </citation>
    <scope>NUCLEOTIDE SEQUENCE [LARGE SCALE GENOMIC DNA]</scope>
    <source>
        <strain evidence="4">KCTC 42739</strain>
    </source>
</reference>
<dbReference type="Gene3D" id="3.40.710.10">
    <property type="entry name" value="DD-peptidase/beta-lactamase superfamily"/>
    <property type="match status" value="1"/>
</dbReference>
<dbReference type="EMBL" id="JBHRXP010000007">
    <property type="protein sequence ID" value="MFC3581486.1"/>
    <property type="molecule type" value="Genomic_DNA"/>
</dbReference>
<dbReference type="InterPro" id="IPR001466">
    <property type="entry name" value="Beta-lactam-related"/>
</dbReference>
<feature type="chain" id="PRO_5045926926" evidence="1">
    <location>
        <begin position="24"/>
        <end position="497"/>
    </location>
</feature>
<keyword evidence="4" id="KW-1185">Reference proteome</keyword>
<evidence type="ECO:0000256" key="1">
    <source>
        <dbReference type="SAM" id="SignalP"/>
    </source>
</evidence>
<dbReference type="PANTHER" id="PTHR46825">
    <property type="entry name" value="D-ALANYL-D-ALANINE-CARBOXYPEPTIDASE/ENDOPEPTIDASE AMPH"/>
    <property type="match status" value="1"/>
</dbReference>
<feature type="signal peptide" evidence="1">
    <location>
        <begin position="1"/>
        <end position="23"/>
    </location>
</feature>
<dbReference type="InterPro" id="IPR012338">
    <property type="entry name" value="Beta-lactam/transpept-like"/>
</dbReference>
<dbReference type="GO" id="GO:0016787">
    <property type="term" value="F:hydrolase activity"/>
    <property type="evidence" value="ECO:0007669"/>
    <property type="project" value="UniProtKB-KW"/>
</dbReference>
<dbReference type="InterPro" id="IPR050491">
    <property type="entry name" value="AmpC-like"/>
</dbReference>
<keyword evidence="3" id="KW-0378">Hydrolase</keyword>
<keyword evidence="1" id="KW-0732">Signal</keyword>
<proteinExistence type="predicted"/>
<dbReference type="Proteomes" id="UP001595713">
    <property type="component" value="Unassembled WGS sequence"/>
</dbReference>
<evidence type="ECO:0000313" key="3">
    <source>
        <dbReference type="EMBL" id="MFC3581486.1"/>
    </source>
</evidence>
<evidence type="ECO:0000259" key="2">
    <source>
        <dbReference type="Pfam" id="PF00144"/>
    </source>
</evidence>
<accession>A0ABV7SZD0</accession>
<gene>
    <name evidence="3" type="ORF">ACFONA_15040</name>
</gene>
<evidence type="ECO:0000313" key="4">
    <source>
        <dbReference type="Proteomes" id="UP001595713"/>
    </source>
</evidence>
<dbReference type="EC" id="3.-.-.-" evidence="3"/>
<dbReference type="PANTHER" id="PTHR46825:SF9">
    <property type="entry name" value="BETA-LACTAMASE-RELATED DOMAIN-CONTAINING PROTEIN"/>
    <property type="match status" value="1"/>
</dbReference>
<dbReference type="Pfam" id="PF00144">
    <property type="entry name" value="Beta-lactamase"/>
    <property type="match status" value="1"/>
</dbReference>
<name>A0ABV7SZD0_9SPHN</name>
<dbReference type="SUPFAM" id="SSF56601">
    <property type="entry name" value="beta-lactamase/transpeptidase-like"/>
    <property type="match status" value="1"/>
</dbReference>
<organism evidence="3 4">
    <name type="scientific">Sphingomonas hylomeconis</name>
    <dbReference type="NCBI Taxonomy" id="1395958"/>
    <lineage>
        <taxon>Bacteria</taxon>
        <taxon>Pseudomonadati</taxon>
        <taxon>Pseudomonadota</taxon>
        <taxon>Alphaproteobacteria</taxon>
        <taxon>Sphingomonadales</taxon>
        <taxon>Sphingomonadaceae</taxon>
        <taxon>Sphingomonas</taxon>
    </lineage>
</organism>
<feature type="domain" description="Beta-lactamase-related" evidence="2">
    <location>
        <begin position="34"/>
        <end position="371"/>
    </location>
</feature>